<dbReference type="SMART" id="SM00539">
    <property type="entry name" value="NIDO"/>
    <property type="match status" value="1"/>
</dbReference>
<name>A0A336M830_CULSO</name>
<dbReference type="SMART" id="SM00135">
    <property type="entry name" value="LY"/>
    <property type="match status" value="4"/>
</dbReference>
<dbReference type="SUPFAM" id="SSF63825">
    <property type="entry name" value="YWTD domain"/>
    <property type="match status" value="1"/>
</dbReference>
<dbReference type="InterPro" id="IPR003886">
    <property type="entry name" value="NIDO_dom"/>
</dbReference>
<dbReference type="PROSITE" id="PS50993">
    <property type="entry name" value="NIDOGEN_G2"/>
    <property type="match status" value="1"/>
</dbReference>
<evidence type="ECO:0000259" key="16">
    <source>
        <dbReference type="PROSITE" id="PS51220"/>
    </source>
</evidence>
<keyword evidence="8 10" id="KW-1015">Disulfide bond</keyword>
<keyword evidence="3" id="KW-0272">Extracellular matrix</keyword>
<dbReference type="InterPro" id="IPR024731">
    <property type="entry name" value="NELL2-like_EGF"/>
</dbReference>
<dbReference type="GO" id="GO:0042813">
    <property type="term" value="F:Wnt receptor activity"/>
    <property type="evidence" value="ECO:0007669"/>
    <property type="project" value="TreeGrafter"/>
</dbReference>
<dbReference type="GO" id="GO:0060070">
    <property type="term" value="P:canonical Wnt signaling pathway"/>
    <property type="evidence" value="ECO:0007669"/>
    <property type="project" value="TreeGrafter"/>
</dbReference>
<feature type="chain" id="PRO_5016256922" evidence="13">
    <location>
        <begin position="20"/>
        <end position="1297"/>
    </location>
</feature>
<evidence type="ECO:0000313" key="17">
    <source>
        <dbReference type="EMBL" id="SSX25003.1"/>
    </source>
</evidence>
<evidence type="ECO:0000256" key="13">
    <source>
        <dbReference type="SAM" id="SignalP"/>
    </source>
</evidence>
<dbReference type="Pfam" id="PF07474">
    <property type="entry name" value="G2F"/>
    <property type="match status" value="1"/>
</dbReference>
<sequence length="1297" mass="144097">MDLKLIIFNIFLIIIGINAVSIDELYESNEGHISVLPRGDSSYQYVNLNVPVHLYSDKYDVLYVNTNGLLSFRSEYPNFVNVPFPLEVPAVAPFYSNVDTTAGDMALISYFQSHDPILLGRAEILVRQSFSDALDFKAESVFVATWKNVGHFNQKYEQTNTFQVILICAQEETYAQFLYPRNEINWIQSETGDSGLPDIRAQAGFVSEDLRQFLIKDSGTDNVRHITEGSNVNNPGEYIYRIGPLGQTEQNVTEPDLFKISHGQREPTSCANGGNFKCHSMATCKDTATGFCCVCKENYYGDGLVCIKNDVPLRVSGTITGTVGNVDLNSVALQSYVVMAEGRTYTALSPLEESAGIKLQLAQAIGTTIGWLFAKPVKPSKNGFQLTGGKFNSSITLRFDDHTFNIKQKYTGLNLWDQLASEVEVSGDLPGVSRNAKISIDDFTEEYTMTGNEIRSVSKHKINDRDREITFSVYQEIQFEKCKYSDDNDGESQLSSKLKSSRNTISYDAREMAVRIGAINKVGQTNGLNPCEDGSYQCGRNTVCVANSEDTYDCVCQNGFTYPRDSDEQGILDCVDVDECNSGYSTCSENARYQCDPIVDRRRPTPRPSYPPTMEPRRPEPEYPEEPRRPNEHLYPDEPENREPQCEACSPHAACVNGQCRCNFGYRGNGIKCTYNCPSDLVWNGNTCEQLSQPEEYETEPHCTIQGCNCPAGYILIETDNREVCQLEDSDSDDMSNGLSCDIENNCSAYANCVWHEINSKYECVCNPGYHGDGIDCREKEVSCVEQDMCDEHAQCLYNDKLRSSVCVCDPGYEGDGLYCHLAAECNVDDECGVNSHCSDGVCLCDDGYERDLSDFCVLAGLCDGAYCAENAICKWDAGQKVKYCHCPEGFVGDGVQQCKSIPPPCNVRNNCGLYASCVPNDRNEYECRCNPNFEGDGFVCTPERNCRNVPEICDPNAVCEQSNSGWNCICRDGYLGNGTKCNEVVKVEKGFLFFSQGVALVRVPFNGRQGRPVALSSMAIGVDKDCAEGRLYFSDITAKGIFSVGYDGLNQKVFVKEDVVSPEGIAIDWISRRLYWTDSGKDTIEVASLDDPTKRAVLINKHLVNPRGIAVDPGNYLFWSDWDRAGPKIEYSNLDGTGRRLLLASPKVILPNSLVIFRPTRELCFADAGTHQIDCVDVHSKAQRTVAANLSYPFGLAATDEHFYWTDWTTKKIETIDLYGTRLPGYNSPLFGSHKMYGAVAVTEQCEHYHTPCTRIPNGGCPDDRICLPNQFAPAGISCKCIDNKVCNEASGDLVK</sequence>
<feature type="signal peptide" evidence="13">
    <location>
        <begin position="1"/>
        <end position="19"/>
    </location>
</feature>
<evidence type="ECO:0000256" key="7">
    <source>
        <dbReference type="ARBA" id="ARBA00022837"/>
    </source>
</evidence>
<accession>A0A336M830</accession>
<evidence type="ECO:0000256" key="10">
    <source>
        <dbReference type="PROSITE-ProRule" id="PRU00076"/>
    </source>
</evidence>
<keyword evidence="6" id="KW-0677">Repeat</keyword>
<dbReference type="PANTHER" id="PTHR46513">
    <property type="entry name" value="VITELLOGENIN RECEPTOR-LIKE PROTEIN-RELATED-RELATED"/>
    <property type="match status" value="1"/>
</dbReference>
<dbReference type="PROSITE" id="PS51220">
    <property type="entry name" value="NIDO"/>
    <property type="match status" value="1"/>
</dbReference>
<evidence type="ECO:0000256" key="4">
    <source>
        <dbReference type="ARBA" id="ARBA00022536"/>
    </source>
</evidence>
<dbReference type="FunFam" id="2.120.10.30:FF:000241">
    <property type="entry name" value="Low-density lipoprotein receptor-related protein 6"/>
    <property type="match status" value="1"/>
</dbReference>
<evidence type="ECO:0000256" key="8">
    <source>
        <dbReference type="ARBA" id="ARBA00023157"/>
    </source>
</evidence>
<dbReference type="PROSITE" id="PS50026">
    <property type="entry name" value="EGF_3"/>
    <property type="match status" value="4"/>
</dbReference>
<dbReference type="EMBL" id="UFQT01000527">
    <property type="protein sequence ID" value="SSX25003.1"/>
    <property type="molecule type" value="Genomic_DNA"/>
</dbReference>
<evidence type="ECO:0000256" key="5">
    <source>
        <dbReference type="ARBA" id="ARBA00022729"/>
    </source>
</evidence>
<dbReference type="PANTHER" id="PTHR46513:SF13">
    <property type="entry name" value="EGF-LIKE DOMAIN-CONTAINING PROTEIN"/>
    <property type="match status" value="1"/>
</dbReference>
<dbReference type="VEuPathDB" id="VectorBase:CSON011808"/>
<evidence type="ECO:0000256" key="1">
    <source>
        <dbReference type="ARBA" id="ARBA00004498"/>
    </source>
</evidence>
<keyword evidence="7" id="KW-0106">Calcium</keyword>
<proteinExistence type="predicted"/>
<dbReference type="Gene3D" id="2.120.10.30">
    <property type="entry name" value="TolB, C-terminal domain"/>
    <property type="match status" value="1"/>
</dbReference>
<organism evidence="17">
    <name type="scientific">Culicoides sonorensis</name>
    <name type="common">Biting midge</name>
    <dbReference type="NCBI Taxonomy" id="179676"/>
    <lineage>
        <taxon>Eukaryota</taxon>
        <taxon>Metazoa</taxon>
        <taxon>Ecdysozoa</taxon>
        <taxon>Arthropoda</taxon>
        <taxon>Hexapoda</taxon>
        <taxon>Insecta</taxon>
        <taxon>Pterygota</taxon>
        <taxon>Neoptera</taxon>
        <taxon>Endopterygota</taxon>
        <taxon>Diptera</taxon>
        <taxon>Nematocera</taxon>
        <taxon>Chironomoidea</taxon>
        <taxon>Ceratopogonidae</taxon>
        <taxon>Ceratopogoninae</taxon>
        <taxon>Culicoides</taxon>
        <taxon>Monoculicoides</taxon>
    </lineage>
</organism>
<reference evidence="17" key="1">
    <citation type="submission" date="2018-07" db="EMBL/GenBank/DDBJ databases">
        <authorList>
            <person name="Quirk P.G."/>
            <person name="Krulwich T.A."/>
        </authorList>
    </citation>
    <scope>NUCLEOTIDE SEQUENCE</scope>
</reference>
<dbReference type="GO" id="GO:0017147">
    <property type="term" value="F:Wnt-protein binding"/>
    <property type="evidence" value="ECO:0007669"/>
    <property type="project" value="TreeGrafter"/>
</dbReference>
<feature type="disulfide bond" evidence="10">
    <location>
        <begin position="747"/>
        <end position="764"/>
    </location>
</feature>
<feature type="domain" description="Nidogen G2 beta-barrel" evidence="15">
    <location>
        <begin position="311"/>
        <end position="532"/>
    </location>
</feature>
<feature type="repeat" description="LDL-receptor class B" evidence="11">
    <location>
        <begin position="1030"/>
        <end position="1072"/>
    </location>
</feature>
<feature type="domain" description="EGF-like" evidence="14">
    <location>
        <begin position="527"/>
        <end position="566"/>
    </location>
</feature>
<feature type="disulfide bond" evidence="10">
    <location>
        <begin position="790"/>
        <end position="807"/>
    </location>
</feature>
<gene>
    <name evidence="17" type="primary">CSON011808</name>
</gene>
<keyword evidence="9" id="KW-0325">Glycoprotein</keyword>
<evidence type="ECO:0000256" key="9">
    <source>
        <dbReference type="ARBA" id="ARBA00023180"/>
    </source>
</evidence>
<dbReference type="InterPro" id="IPR000742">
    <property type="entry name" value="EGF"/>
</dbReference>
<dbReference type="SMART" id="SM00682">
    <property type="entry name" value="G2F"/>
    <property type="match status" value="1"/>
</dbReference>
<dbReference type="InterPro" id="IPR009030">
    <property type="entry name" value="Growth_fac_rcpt_cys_sf"/>
</dbReference>
<evidence type="ECO:0000256" key="2">
    <source>
        <dbReference type="ARBA" id="ARBA00022525"/>
    </source>
</evidence>
<dbReference type="SMART" id="SM00181">
    <property type="entry name" value="EGF"/>
    <property type="match status" value="9"/>
</dbReference>
<evidence type="ECO:0000256" key="12">
    <source>
        <dbReference type="SAM" id="MobiDB-lite"/>
    </source>
</evidence>
<evidence type="ECO:0000259" key="15">
    <source>
        <dbReference type="PROSITE" id="PS50993"/>
    </source>
</evidence>
<dbReference type="Gene3D" id="2.10.25.10">
    <property type="entry name" value="Laminin"/>
    <property type="match status" value="5"/>
</dbReference>
<dbReference type="GO" id="GO:0007160">
    <property type="term" value="P:cell-matrix adhesion"/>
    <property type="evidence" value="ECO:0007669"/>
    <property type="project" value="InterPro"/>
</dbReference>
<keyword evidence="4 10" id="KW-0245">EGF-like domain</keyword>
<dbReference type="InterPro" id="IPR000033">
    <property type="entry name" value="LDLR_classB_rpt"/>
</dbReference>
<evidence type="ECO:0000256" key="11">
    <source>
        <dbReference type="PROSITE-ProRule" id="PRU00461"/>
    </source>
</evidence>
<dbReference type="InterPro" id="IPR006605">
    <property type="entry name" value="G2_nidogen/fibulin_G2F"/>
</dbReference>
<dbReference type="Gene3D" id="2.40.155.10">
    <property type="entry name" value="Green fluorescent protein"/>
    <property type="match status" value="1"/>
</dbReference>
<feature type="domain" description="EGF-like" evidence="14">
    <location>
        <begin position="780"/>
        <end position="821"/>
    </location>
</feature>
<feature type="repeat" description="LDL-receptor class B" evidence="11">
    <location>
        <begin position="1073"/>
        <end position="1116"/>
    </location>
</feature>
<dbReference type="Pfam" id="PF06119">
    <property type="entry name" value="NIDO"/>
    <property type="match status" value="1"/>
</dbReference>
<dbReference type="Pfam" id="PF00058">
    <property type="entry name" value="Ldl_recept_b"/>
    <property type="match status" value="2"/>
</dbReference>
<keyword evidence="5 13" id="KW-0732">Signal</keyword>
<dbReference type="GO" id="GO:0005886">
    <property type="term" value="C:plasma membrane"/>
    <property type="evidence" value="ECO:0007669"/>
    <property type="project" value="TreeGrafter"/>
</dbReference>
<evidence type="ECO:0000256" key="6">
    <source>
        <dbReference type="ARBA" id="ARBA00022737"/>
    </source>
</evidence>
<evidence type="ECO:0000256" key="3">
    <source>
        <dbReference type="ARBA" id="ARBA00022530"/>
    </source>
</evidence>
<dbReference type="SUPFAM" id="SSF54511">
    <property type="entry name" value="GFP-like"/>
    <property type="match status" value="1"/>
</dbReference>
<feature type="domain" description="EGF-like" evidence="14">
    <location>
        <begin position="737"/>
        <end position="778"/>
    </location>
</feature>
<feature type="compositionally biased region" description="Basic and acidic residues" evidence="12">
    <location>
        <begin position="615"/>
        <end position="639"/>
    </location>
</feature>
<dbReference type="Pfam" id="PF12947">
    <property type="entry name" value="EGF_3"/>
    <property type="match status" value="2"/>
</dbReference>
<feature type="region of interest" description="Disordered" evidence="12">
    <location>
        <begin position="598"/>
        <end position="639"/>
    </location>
</feature>
<dbReference type="SUPFAM" id="SSF57184">
    <property type="entry name" value="Growth factor receptor domain"/>
    <property type="match status" value="1"/>
</dbReference>
<dbReference type="InterPro" id="IPR009017">
    <property type="entry name" value="GFP"/>
</dbReference>
<keyword evidence="2" id="KW-0964">Secreted</keyword>
<protein>
    <submittedName>
        <fullName evidence="17">CSON011808 protein</fullName>
    </submittedName>
</protein>
<evidence type="ECO:0000259" key="14">
    <source>
        <dbReference type="PROSITE" id="PS50026"/>
    </source>
</evidence>
<dbReference type="PROSITE" id="PS01186">
    <property type="entry name" value="EGF_2"/>
    <property type="match status" value="4"/>
</dbReference>
<comment type="subcellular location">
    <subcellularLocation>
        <location evidence="1">Secreted</location>
        <location evidence="1">Extracellular space</location>
        <location evidence="1">Extracellular matrix</location>
    </subcellularLocation>
</comment>
<feature type="domain" description="EGF-like" evidence="14">
    <location>
        <begin position="902"/>
        <end position="940"/>
    </location>
</feature>
<dbReference type="OMA" id="PGTGNQF"/>
<comment type="caution">
    <text evidence="10">Lacks conserved residue(s) required for the propagation of feature annotation.</text>
</comment>
<dbReference type="InterPro" id="IPR011042">
    <property type="entry name" value="6-blade_b-propeller_TolB-like"/>
</dbReference>
<dbReference type="InterPro" id="IPR050778">
    <property type="entry name" value="Cueball_EGF_LRP_Nidogen"/>
</dbReference>
<feature type="domain" description="NIDO" evidence="16">
    <location>
        <begin position="93"/>
        <end position="245"/>
    </location>
</feature>
<dbReference type="PROSITE" id="PS51120">
    <property type="entry name" value="LDLRB"/>
    <property type="match status" value="2"/>
</dbReference>